<evidence type="ECO:0000313" key="2">
    <source>
        <dbReference type="EMBL" id="ANB16237.1"/>
    </source>
</evidence>
<organism evidence="2 3">
    <name type="scientific">Dokdonella koreensis DS-123</name>
    <dbReference type="NCBI Taxonomy" id="1300342"/>
    <lineage>
        <taxon>Bacteria</taxon>
        <taxon>Pseudomonadati</taxon>
        <taxon>Pseudomonadota</taxon>
        <taxon>Gammaproteobacteria</taxon>
        <taxon>Lysobacterales</taxon>
        <taxon>Rhodanobacteraceae</taxon>
        <taxon>Dokdonella</taxon>
    </lineage>
</organism>
<keyword evidence="3" id="KW-1185">Reference proteome</keyword>
<proteinExistence type="predicted"/>
<dbReference type="KEGG" id="dko:I596_198"/>
<dbReference type="STRING" id="1300342.I596_198"/>
<sequence>MATARARARNSAMNPPATPLAIDGADARRGYGRRLMAGL</sequence>
<evidence type="ECO:0000256" key="1">
    <source>
        <dbReference type="SAM" id="MobiDB-lite"/>
    </source>
</evidence>
<dbReference type="Proteomes" id="UP000076830">
    <property type="component" value="Chromosome"/>
</dbReference>
<dbReference type="PATRIC" id="fig|1300342.3.peg.193"/>
<dbReference type="EMBL" id="CP015249">
    <property type="protein sequence ID" value="ANB16237.1"/>
    <property type="molecule type" value="Genomic_DNA"/>
</dbReference>
<evidence type="ECO:0000313" key="3">
    <source>
        <dbReference type="Proteomes" id="UP000076830"/>
    </source>
</evidence>
<reference evidence="2 3" key="1">
    <citation type="submission" date="2016-04" db="EMBL/GenBank/DDBJ databases">
        <title>Complete genome sequence of Dokdonella koreensis DS-123T.</title>
        <authorList>
            <person name="Kim J.F."/>
            <person name="Lee H."/>
            <person name="Kwak M.-J."/>
        </authorList>
    </citation>
    <scope>NUCLEOTIDE SEQUENCE [LARGE SCALE GENOMIC DNA]</scope>
    <source>
        <strain evidence="2 3">DS-123</strain>
    </source>
</reference>
<feature type="region of interest" description="Disordered" evidence="1">
    <location>
        <begin position="1"/>
        <end position="25"/>
    </location>
</feature>
<name>A0A167G7T2_9GAMM</name>
<protein>
    <submittedName>
        <fullName evidence="2">Uncharacterized protein</fullName>
    </submittedName>
</protein>
<accession>A0A167G7T2</accession>
<gene>
    <name evidence="2" type="ORF">I596_198</name>
</gene>
<dbReference type="AlphaFoldDB" id="A0A167G7T2"/>